<dbReference type="EMBL" id="JAIWYP010000009">
    <property type="protein sequence ID" value="KAH3776078.1"/>
    <property type="molecule type" value="Genomic_DNA"/>
</dbReference>
<evidence type="ECO:0000313" key="2">
    <source>
        <dbReference type="Proteomes" id="UP000828390"/>
    </source>
</evidence>
<name>A0A9D4EAE5_DREPO</name>
<dbReference type="Proteomes" id="UP000828390">
    <property type="component" value="Unassembled WGS sequence"/>
</dbReference>
<comment type="caution">
    <text evidence="1">The sequence shown here is derived from an EMBL/GenBank/DDBJ whole genome shotgun (WGS) entry which is preliminary data.</text>
</comment>
<dbReference type="AlphaFoldDB" id="A0A9D4EAE5"/>
<gene>
    <name evidence="1" type="ORF">DPMN_177491</name>
</gene>
<keyword evidence="2" id="KW-1185">Reference proteome</keyword>
<reference evidence="1" key="1">
    <citation type="journal article" date="2019" name="bioRxiv">
        <title>The Genome of the Zebra Mussel, Dreissena polymorpha: A Resource for Invasive Species Research.</title>
        <authorList>
            <person name="McCartney M.A."/>
            <person name="Auch B."/>
            <person name="Kono T."/>
            <person name="Mallez S."/>
            <person name="Zhang Y."/>
            <person name="Obille A."/>
            <person name="Becker A."/>
            <person name="Abrahante J.E."/>
            <person name="Garbe J."/>
            <person name="Badalamenti J.P."/>
            <person name="Herman A."/>
            <person name="Mangelson H."/>
            <person name="Liachko I."/>
            <person name="Sullivan S."/>
            <person name="Sone E.D."/>
            <person name="Koren S."/>
            <person name="Silverstein K.A.T."/>
            <person name="Beckman K.B."/>
            <person name="Gohl D.M."/>
        </authorList>
    </citation>
    <scope>NUCLEOTIDE SEQUENCE</scope>
    <source>
        <strain evidence="1">Duluth1</strain>
        <tissue evidence="1">Whole animal</tissue>
    </source>
</reference>
<protein>
    <submittedName>
        <fullName evidence="1">Uncharacterized protein</fullName>
    </submittedName>
</protein>
<reference evidence="1" key="2">
    <citation type="submission" date="2020-11" db="EMBL/GenBank/DDBJ databases">
        <authorList>
            <person name="McCartney M.A."/>
            <person name="Auch B."/>
            <person name="Kono T."/>
            <person name="Mallez S."/>
            <person name="Becker A."/>
            <person name="Gohl D.M."/>
            <person name="Silverstein K.A.T."/>
            <person name="Koren S."/>
            <person name="Bechman K.B."/>
            <person name="Herman A."/>
            <person name="Abrahante J.E."/>
            <person name="Garbe J."/>
        </authorList>
    </citation>
    <scope>NUCLEOTIDE SEQUENCE</scope>
    <source>
        <strain evidence="1">Duluth1</strain>
        <tissue evidence="1">Whole animal</tissue>
    </source>
</reference>
<proteinExistence type="predicted"/>
<evidence type="ECO:0000313" key="1">
    <source>
        <dbReference type="EMBL" id="KAH3776078.1"/>
    </source>
</evidence>
<organism evidence="1 2">
    <name type="scientific">Dreissena polymorpha</name>
    <name type="common">Zebra mussel</name>
    <name type="synonym">Mytilus polymorpha</name>
    <dbReference type="NCBI Taxonomy" id="45954"/>
    <lineage>
        <taxon>Eukaryota</taxon>
        <taxon>Metazoa</taxon>
        <taxon>Spiralia</taxon>
        <taxon>Lophotrochozoa</taxon>
        <taxon>Mollusca</taxon>
        <taxon>Bivalvia</taxon>
        <taxon>Autobranchia</taxon>
        <taxon>Heteroconchia</taxon>
        <taxon>Euheterodonta</taxon>
        <taxon>Imparidentia</taxon>
        <taxon>Neoheterodontei</taxon>
        <taxon>Myida</taxon>
        <taxon>Dreissenoidea</taxon>
        <taxon>Dreissenidae</taxon>
        <taxon>Dreissena</taxon>
    </lineage>
</organism>
<accession>A0A9D4EAE5</accession>
<sequence length="90" mass="9908">MSKQIIISEQSIHFLLLCSSSAEVVKVNIEPFVDVAVEGRVLVTYLLRGETLRYGLGLRSGPILVCTADVQHVVVAQTTISEKLLEKLIK</sequence>